<sequence length="64" mass="7836">MLTGPNLKIQSRIICYDFGLDYVVKPEFIDTWTKEDQKLLDEWNNFRKEIREDRAKFFFDDDID</sequence>
<evidence type="ECO:0000313" key="1">
    <source>
        <dbReference type="EMBL" id="MTD01188.1"/>
    </source>
</evidence>
<dbReference type="AlphaFoldDB" id="A0A6L6G7J5"/>
<evidence type="ECO:0000313" key="2">
    <source>
        <dbReference type="Proteomes" id="UP000483839"/>
    </source>
</evidence>
<dbReference type="Proteomes" id="UP000483839">
    <property type="component" value="Unassembled WGS sequence"/>
</dbReference>
<accession>A0A6L6G7J5</accession>
<protein>
    <submittedName>
        <fullName evidence="1">Uncharacterized protein</fullName>
    </submittedName>
</protein>
<proteinExistence type="predicted"/>
<organism evidence="1 2">
    <name type="scientific">Streptococcus uberis</name>
    <dbReference type="NCBI Taxonomy" id="1349"/>
    <lineage>
        <taxon>Bacteria</taxon>
        <taxon>Bacillati</taxon>
        <taxon>Bacillota</taxon>
        <taxon>Bacilli</taxon>
        <taxon>Lactobacillales</taxon>
        <taxon>Streptococcaceae</taxon>
        <taxon>Streptococcus</taxon>
    </lineage>
</organism>
<reference evidence="1 2" key="1">
    <citation type="submission" date="2019-11" db="EMBL/GenBank/DDBJ databases">
        <title>Streptococcus uberis isolated from clinical mastitis cases on a southeastern Queensland dairy.</title>
        <authorList>
            <person name="Workentine M.L."/>
            <person name="Price R."/>
            <person name="Olchowy T."/>
        </authorList>
    </citation>
    <scope>NUCLEOTIDE SEQUENCE [LARGE SCALE GENOMIC DNA]</scope>
    <source>
        <strain evidence="1 2">OLC4459-A17</strain>
    </source>
</reference>
<name>A0A6L6G7J5_STRUB</name>
<dbReference type="EMBL" id="WLXI01000024">
    <property type="protein sequence ID" value="MTD01188.1"/>
    <property type="molecule type" value="Genomic_DNA"/>
</dbReference>
<gene>
    <name evidence="1" type="ORF">GKS16_02670</name>
</gene>
<dbReference type="RefSeq" id="WP_154617202.1">
    <property type="nucleotide sequence ID" value="NZ_JADFAX010000005.1"/>
</dbReference>
<comment type="caution">
    <text evidence="1">The sequence shown here is derived from an EMBL/GenBank/DDBJ whole genome shotgun (WGS) entry which is preliminary data.</text>
</comment>